<protein>
    <submittedName>
        <fullName evidence="2">Uncharacterized protein</fullName>
    </submittedName>
</protein>
<reference evidence="2 3" key="1">
    <citation type="submission" date="2018-10" db="EMBL/GenBank/DDBJ databases">
        <title>Parasedimentitalea marina sp. nov., a psychrophilic bacterium isolated from deep seawater of the New Britain Trench.</title>
        <authorList>
            <person name="Cao J."/>
        </authorList>
    </citation>
    <scope>NUCLEOTIDE SEQUENCE [LARGE SCALE GENOMIC DNA]</scope>
    <source>
        <strain evidence="2 3">W43</strain>
    </source>
</reference>
<evidence type="ECO:0000256" key="1">
    <source>
        <dbReference type="SAM" id="Phobius"/>
    </source>
</evidence>
<dbReference type="AlphaFoldDB" id="A0A3T0MYH2"/>
<dbReference type="KEGG" id="sedi:EBB79_02115"/>
<keyword evidence="3" id="KW-1185">Reference proteome</keyword>
<keyword evidence="1" id="KW-1133">Transmembrane helix</keyword>
<keyword evidence="1" id="KW-0472">Membrane</keyword>
<accession>A0A3T0MYH2</accession>
<dbReference type="OrthoDB" id="7859692at2"/>
<organism evidence="2 3">
    <name type="scientific">Parasedimentitalea marina</name>
    <dbReference type="NCBI Taxonomy" id="2483033"/>
    <lineage>
        <taxon>Bacteria</taxon>
        <taxon>Pseudomonadati</taxon>
        <taxon>Pseudomonadota</taxon>
        <taxon>Alphaproteobacteria</taxon>
        <taxon>Rhodobacterales</taxon>
        <taxon>Paracoccaceae</taxon>
        <taxon>Parasedimentitalea</taxon>
    </lineage>
</organism>
<name>A0A3T0MYH2_9RHOB</name>
<gene>
    <name evidence="2" type="ORF">EBB79_02115</name>
</gene>
<keyword evidence="1" id="KW-0812">Transmembrane</keyword>
<dbReference type="RefSeq" id="WP_127747247.1">
    <property type="nucleotide sequence ID" value="NZ_CP033219.1"/>
</dbReference>
<proteinExistence type="predicted"/>
<sequence>MPLEILLALVAGGISITALILHLTGRSARTVMSAEQARDAWLRQFPEDKVGQILTAQDGHAALLQTSQGMGLVWAFGADTVARPLQGCNLRDVPTGLRVNFSEFAAPSTRLTLSETERTDWRLLMNTA</sequence>
<evidence type="ECO:0000313" key="2">
    <source>
        <dbReference type="EMBL" id="AZV76807.1"/>
    </source>
</evidence>
<dbReference type="EMBL" id="CP033219">
    <property type="protein sequence ID" value="AZV76807.1"/>
    <property type="molecule type" value="Genomic_DNA"/>
</dbReference>
<feature type="transmembrane region" description="Helical" evidence="1">
    <location>
        <begin position="6"/>
        <end position="24"/>
    </location>
</feature>
<evidence type="ECO:0000313" key="3">
    <source>
        <dbReference type="Proteomes" id="UP000283063"/>
    </source>
</evidence>
<dbReference type="Proteomes" id="UP000283063">
    <property type="component" value="Chromosome"/>
</dbReference>